<evidence type="ECO:0008006" key="4">
    <source>
        <dbReference type="Google" id="ProtNLM"/>
    </source>
</evidence>
<proteinExistence type="predicted"/>
<dbReference type="PANTHER" id="PTHR11927">
    <property type="entry name" value="GALACTOSIDE 2-L-FUCOSYLTRANSFERASE"/>
    <property type="match status" value="1"/>
</dbReference>
<dbReference type="AlphaFoldDB" id="A0A6C0F7E3"/>
<dbReference type="GO" id="GO:0005975">
    <property type="term" value="P:carbohydrate metabolic process"/>
    <property type="evidence" value="ECO:0007669"/>
    <property type="project" value="InterPro"/>
</dbReference>
<protein>
    <recommendedName>
        <fullName evidence="4">Glycosyltransferase</fullName>
    </recommendedName>
</protein>
<dbReference type="PANTHER" id="PTHR11927:SF9">
    <property type="entry name" value="L-FUCOSYLTRANSFERASE"/>
    <property type="match status" value="1"/>
</dbReference>
<keyword evidence="1" id="KW-0328">Glycosyltransferase</keyword>
<name>A0A6C0F7E3_9ZZZZ</name>
<dbReference type="GO" id="GO:0016020">
    <property type="term" value="C:membrane"/>
    <property type="evidence" value="ECO:0007669"/>
    <property type="project" value="InterPro"/>
</dbReference>
<sequence>MNINKNYMLSDKKIMMLHWTGRFGNRMFQYAFGCQYAKTYNVKFYIPSEWEGHKLFKPNKYVEIIPDDELRLYLNQTKKEMDNVDFRKYALNKYKERTGDTVTFIITNQKNDMGKTNIAFDDLSCMYFPHIFEMLDIEFLKTEVFVFKDEITELPLYKEIKNAQNKYDVVHWRRGDIASPAYNGAHSLVSKRSIDEAVMRYQEELNLPIVYVSDDAKYKTKKIECIDLQKWYAKSTGHAWTYPTGEHAKPEIVFDWLPEFLVIMHARVIFRGNSAFSWWASFFAQITYNNELIYAPIVRTKPNERKEKFWEMDSAFIKGNYPHFMGSKEEGFYDIHLKW</sequence>
<evidence type="ECO:0000256" key="1">
    <source>
        <dbReference type="ARBA" id="ARBA00022676"/>
    </source>
</evidence>
<evidence type="ECO:0000256" key="2">
    <source>
        <dbReference type="ARBA" id="ARBA00022679"/>
    </source>
</evidence>
<dbReference type="EMBL" id="MN738790">
    <property type="protein sequence ID" value="QHT37122.1"/>
    <property type="molecule type" value="Genomic_DNA"/>
</dbReference>
<organism evidence="3">
    <name type="scientific">viral metagenome</name>
    <dbReference type="NCBI Taxonomy" id="1070528"/>
    <lineage>
        <taxon>unclassified sequences</taxon>
        <taxon>metagenomes</taxon>
        <taxon>organismal metagenomes</taxon>
    </lineage>
</organism>
<reference evidence="3" key="1">
    <citation type="journal article" date="2020" name="Nature">
        <title>Giant virus diversity and host interactions through global metagenomics.</title>
        <authorList>
            <person name="Schulz F."/>
            <person name="Roux S."/>
            <person name="Paez-Espino D."/>
            <person name="Jungbluth S."/>
            <person name="Walsh D.A."/>
            <person name="Denef V.J."/>
            <person name="McMahon K.D."/>
            <person name="Konstantinidis K.T."/>
            <person name="Eloe-Fadrosh E.A."/>
            <person name="Kyrpides N.C."/>
            <person name="Woyke T."/>
        </authorList>
    </citation>
    <scope>NUCLEOTIDE SEQUENCE</scope>
    <source>
        <strain evidence="3">GVMAG-S-ERX555967-131</strain>
    </source>
</reference>
<dbReference type="InterPro" id="IPR002516">
    <property type="entry name" value="Glyco_trans_11"/>
</dbReference>
<keyword evidence="2" id="KW-0808">Transferase</keyword>
<evidence type="ECO:0000313" key="3">
    <source>
        <dbReference type="EMBL" id="QHT37122.1"/>
    </source>
</evidence>
<accession>A0A6C0F7E3</accession>
<dbReference type="GO" id="GO:0008107">
    <property type="term" value="F:galactoside 2-alpha-L-fucosyltransferase activity"/>
    <property type="evidence" value="ECO:0007669"/>
    <property type="project" value="InterPro"/>
</dbReference>